<sequence>MRSYVLRAGRSTAAQQRALVELWPRYGVEFTPQALDLDQLFARRAPRMIEIGFGAGEALLAFARAHPGMDCIGIEVHRSGVGHLLLGAHEAELTNLRIICHDAVEVLQRQIPPASIALVHIFFPDPWHKKRHHKRRLIQPAFMDVLATAIAPAGTLRLATDWEHYAQHMREVIDAHPEFRNISPGTGFMPRNEERPLTRFERRGQRLGHDVWDLEYFRR</sequence>
<feature type="binding site" evidence="7">
    <location>
        <position position="50"/>
    </location>
    <ligand>
        <name>S-adenosyl-L-methionine</name>
        <dbReference type="ChEBI" id="CHEBI:59789"/>
    </ligand>
</feature>
<protein>
    <recommendedName>
        <fullName evidence="7">tRNA (guanine-N(7)-)-methyltransferase</fullName>
        <ecNumber evidence="7">2.1.1.33</ecNumber>
    </recommendedName>
    <alternativeName>
        <fullName evidence="7">tRNA (guanine(46)-N(7))-methyltransferase</fullName>
    </alternativeName>
    <alternativeName>
        <fullName evidence="7">tRNA(m7G46)-methyltransferase</fullName>
    </alternativeName>
</protein>
<evidence type="ECO:0000256" key="5">
    <source>
        <dbReference type="ARBA" id="ARBA00022691"/>
    </source>
</evidence>
<feature type="binding site" evidence="7">
    <location>
        <position position="125"/>
    </location>
    <ligand>
        <name>S-adenosyl-L-methionine</name>
        <dbReference type="ChEBI" id="CHEBI:59789"/>
    </ligand>
</feature>
<feature type="binding site" evidence="7">
    <location>
        <position position="102"/>
    </location>
    <ligand>
        <name>S-adenosyl-L-methionine</name>
        <dbReference type="ChEBI" id="CHEBI:59789"/>
    </ligand>
</feature>
<dbReference type="InterPro" id="IPR003358">
    <property type="entry name" value="tRNA_(Gua-N-7)_MeTrfase_Trmb"/>
</dbReference>
<organism evidence="8 9">
    <name type="scientific">Steroidobacter denitrificans</name>
    <dbReference type="NCBI Taxonomy" id="465721"/>
    <lineage>
        <taxon>Bacteria</taxon>
        <taxon>Pseudomonadati</taxon>
        <taxon>Pseudomonadota</taxon>
        <taxon>Gammaproteobacteria</taxon>
        <taxon>Steroidobacterales</taxon>
        <taxon>Steroidobacteraceae</taxon>
        <taxon>Steroidobacter</taxon>
    </lineage>
</organism>
<dbReference type="AlphaFoldDB" id="A0A127FCM7"/>
<dbReference type="InterPro" id="IPR055361">
    <property type="entry name" value="tRNA_methyltr_TrmB_bact"/>
</dbReference>
<evidence type="ECO:0000256" key="3">
    <source>
        <dbReference type="ARBA" id="ARBA00022603"/>
    </source>
</evidence>
<dbReference type="Pfam" id="PF02390">
    <property type="entry name" value="Methyltransf_4"/>
    <property type="match status" value="1"/>
</dbReference>
<dbReference type="GO" id="GO:0008176">
    <property type="term" value="F:tRNA (guanine(46)-N7)-methyltransferase activity"/>
    <property type="evidence" value="ECO:0007669"/>
    <property type="project" value="UniProtKB-UniRule"/>
</dbReference>
<feature type="binding site" evidence="7">
    <location>
        <position position="161"/>
    </location>
    <ligand>
        <name>substrate</name>
    </ligand>
</feature>
<evidence type="ECO:0000256" key="1">
    <source>
        <dbReference type="ARBA" id="ARBA00000142"/>
    </source>
</evidence>
<keyword evidence="4 7" id="KW-0808">Transferase</keyword>
<evidence type="ECO:0000313" key="8">
    <source>
        <dbReference type="EMBL" id="AMN48156.1"/>
    </source>
</evidence>
<dbReference type="STRING" id="465721.ACG33_13825"/>
<comment type="pathway">
    <text evidence="7">tRNA modification; N(7)-methylguanine-tRNA biosynthesis.</text>
</comment>
<reference evidence="8 9" key="1">
    <citation type="submission" date="2015-06" db="EMBL/GenBank/DDBJ databases">
        <title>A Comprehensive Approach to Explore the Metabolic and Phylogenetic Diversity of Bacterial Steroid Degradation in the Environment: Testosterone as an Example.</title>
        <authorList>
            <person name="Yang F.-C."/>
            <person name="Chen Y.-L."/>
            <person name="Yu C.-P."/>
            <person name="Tang S.-L."/>
            <person name="Wang P.-H."/>
            <person name="Ismail W."/>
            <person name="Wang C.-H."/>
            <person name="Yang C.-Y."/>
            <person name="Chiang Y.-R."/>
        </authorList>
    </citation>
    <scope>NUCLEOTIDE SEQUENCE [LARGE SCALE GENOMIC DNA]</scope>
    <source>
        <strain evidence="8 9">DSM 18526</strain>
    </source>
</reference>
<evidence type="ECO:0000256" key="6">
    <source>
        <dbReference type="ARBA" id="ARBA00022694"/>
    </source>
</evidence>
<evidence type="ECO:0000256" key="7">
    <source>
        <dbReference type="HAMAP-Rule" id="MF_01057"/>
    </source>
</evidence>
<feature type="binding site" evidence="7">
    <location>
        <begin position="198"/>
        <end position="201"/>
    </location>
    <ligand>
        <name>substrate</name>
    </ligand>
</feature>
<dbReference type="InterPro" id="IPR029063">
    <property type="entry name" value="SAM-dependent_MTases_sf"/>
</dbReference>
<comment type="caution">
    <text evidence="7">Lacks conserved residue(s) required for the propagation of feature annotation.</text>
</comment>
<accession>A0A127FCM7</accession>
<comment type="catalytic activity">
    <reaction evidence="1 7">
        <text>guanosine(46) in tRNA + S-adenosyl-L-methionine = N(7)-methylguanosine(46) in tRNA + S-adenosyl-L-homocysteine</text>
        <dbReference type="Rhea" id="RHEA:42708"/>
        <dbReference type="Rhea" id="RHEA-COMP:10188"/>
        <dbReference type="Rhea" id="RHEA-COMP:10189"/>
        <dbReference type="ChEBI" id="CHEBI:57856"/>
        <dbReference type="ChEBI" id="CHEBI:59789"/>
        <dbReference type="ChEBI" id="CHEBI:74269"/>
        <dbReference type="ChEBI" id="CHEBI:74480"/>
        <dbReference type="EC" id="2.1.1.33"/>
    </reaction>
</comment>
<keyword evidence="9" id="KW-1185">Reference proteome</keyword>
<dbReference type="EC" id="2.1.1.33" evidence="7"/>
<keyword evidence="3 7" id="KW-0489">Methyltransferase</keyword>
<comment type="function">
    <text evidence="2 7">Catalyzes the formation of N(7)-methylguanine at position 46 (m7G46) in tRNA.</text>
</comment>
<feature type="binding site" evidence="7">
    <location>
        <position position="129"/>
    </location>
    <ligand>
        <name>substrate</name>
    </ligand>
</feature>
<gene>
    <name evidence="7" type="primary">trmB</name>
    <name evidence="8" type="ORF">ACG33_13825</name>
</gene>
<evidence type="ECO:0000256" key="2">
    <source>
        <dbReference type="ARBA" id="ARBA00003015"/>
    </source>
</evidence>
<dbReference type="UniPathway" id="UPA00989"/>
<dbReference type="PANTHER" id="PTHR23417:SF14">
    <property type="entry name" value="PENTACOTRIPEPTIDE-REPEAT REGION OF PRORP DOMAIN-CONTAINING PROTEIN"/>
    <property type="match status" value="1"/>
</dbReference>
<dbReference type="KEGG" id="sdf:ACG33_13825"/>
<keyword evidence="6 7" id="KW-0819">tRNA processing</keyword>
<keyword evidence="5 7" id="KW-0949">S-adenosyl-L-methionine</keyword>
<proteinExistence type="inferred from homology"/>
<evidence type="ECO:0000256" key="4">
    <source>
        <dbReference type="ARBA" id="ARBA00022679"/>
    </source>
</evidence>
<dbReference type="PANTHER" id="PTHR23417">
    <property type="entry name" value="3-DEOXY-D-MANNO-OCTULOSONIC-ACID TRANSFERASE/TRNA GUANINE-N 7 - -METHYLTRANSFERASE"/>
    <property type="match status" value="1"/>
</dbReference>
<name>A0A127FCM7_STEDE</name>
<dbReference type="NCBIfam" id="TIGR00091">
    <property type="entry name" value="tRNA (guanosine(46)-N7)-methyltransferase TrmB"/>
    <property type="match status" value="1"/>
</dbReference>
<evidence type="ECO:0000313" key="9">
    <source>
        <dbReference type="Proteomes" id="UP000070250"/>
    </source>
</evidence>
<dbReference type="Proteomes" id="UP000070250">
    <property type="component" value="Chromosome"/>
</dbReference>
<comment type="similarity">
    <text evidence="7">Belongs to the class I-like SAM-binding methyltransferase superfamily. TrmB family.</text>
</comment>
<dbReference type="SUPFAM" id="SSF53335">
    <property type="entry name" value="S-adenosyl-L-methionine-dependent methyltransferases"/>
    <property type="match status" value="1"/>
</dbReference>
<dbReference type="Gene3D" id="3.40.50.150">
    <property type="entry name" value="Vaccinia Virus protein VP39"/>
    <property type="match status" value="1"/>
</dbReference>
<dbReference type="EMBL" id="CP011971">
    <property type="protein sequence ID" value="AMN48156.1"/>
    <property type="molecule type" value="Genomic_DNA"/>
</dbReference>
<dbReference type="PROSITE" id="PS51625">
    <property type="entry name" value="SAM_MT_TRMB"/>
    <property type="match status" value="1"/>
</dbReference>
<dbReference type="PATRIC" id="fig|465721.4.peg.2959"/>
<dbReference type="HAMAP" id="MF_01057">
    <property type="entry name" value="tRNA_methyltr_TrmB"/>
    <property type="match status" value="1"/>
</dbReference>
<dbReference type="GO" id="GO:0043527">
    <property type="term" value="C:tRNA methyltransferase complex"/>
    <property type="evidence" value="ECO:0007669"/>
    <property type="project" value="TreeGrafter"/>
</dbReference>
<feature type="binding site" evidence="7">
    <location>
        <position position="75"/>
    </location>
    <ligand>
        <name>S-adenosyl-L-methionine</name>
        <dbReference type="ChEBI" id="CHEBI:59789"/>
    </ligand>
</feature>